<dbReference type="Proteomes" id="UP001589698">
    <property type="component" value="Unassembled WGS sequence"/>
</dbReference>
<dbReference type="EMBL" id="JBHLXH010000001">
    <property type="protein sequence ID" value="MFC0222097.1"/>
    <property type="molecule type" value="Genomic_DNA"/>
</dbReference>
<comment type="caution">
    <text evidence="2">The sequence shown here is derived from an EMBL/GenBank/DDBJ whole genome shotgun (WGS) entry which is preliminary data.</text>
</comment>
<name>A0ABV6DZE0_9ACTN</name>
<gene>
    <name evidence="2" type="ORF">ACFFJG_06360</name>
</gene>
<feature type="region of interest" description="Disordered" evidence="1">
    <location>
        <begin position="1"/>
        <end position="24"/>
    </location>
</feature>
<proteinExistence type="predicted"/>
<sequence>MTNSPETPRNRRSSSPFKKAPEPVIETFEKDDRVSHDLYGLGRVVNVEAQAVSVDFGERVLRITSPYAKLHHL</sequence>
<reference evidence="2 3" key="1">
    <citation type="submission" date="2024-09" db="EMBL/GenBank/DDBJ databases">
        <authorList>
            <person name="Sun Q."/>
            <person name="Mori K."/>
        </authorList>
    </citation>
    <scope>NUCLEOTIDE SEQUENCE [LARGE SCALE GENOMIC DNA]</scope>
    <source>
        <strain evidence="2 3">CCM 8654</strain>
    </source>
</reference>
<protein>
    <recommendedName>
        <fullName evidence="4">ATP-binding protein</fullName>
    </recommendedName>
</protein>
<keyword evidence="3" id="KW-1185">Reference proteome</keyword>
<dbReference type="RefSeq" id="WP_378517759.1">
    <property type="nucleotide sequence ID" value="NZ_CBCSDI010000010.1"/>
</dbReference>
<evidence type="ECO:0000313" key="3">
    <source>
        <dbReference type="Proteomes" id="UP001589698"/>
    </source>
</evidence>
<evidence type="ECO:0008006" key="4">
    <source>
        <dbReference type="Google" id="ProtNLM"/>
    </source>
</evidence>
<evidence type="ECO:0000256" key="1">
    <source>
        <dbReference type="SAM" id="MobiDB-lite"/>
    </source>
</evidence>
<evidence type="ECO:0000313" key="2">
    <source>
        <dbReference type="EMBL" id="MFC0222097.1"/>
    </source>
</evidence>
<organism evidence="2 3">
    <name type="scientific">Nocardioides zeicaulis</name>
    <dbReference type="NCBI Taxonomy" id="1776857"/>
    <lineage>
        <taxon>Bacteria</taxon>
        <taxon>Bacillati</taxon>
        <taxon>Actinomycetota</taxon>
        <taxon>Actinomycetes</taxon>
        <taxon>Propionibacteriales</taxon>
        <taxon>Nocardioidaceae</taxon>
        <taxon>Nocardioides</taxon>
    </lineage>
</organism>
<accession>A0ABV6DZE0</accession>